<feature type="domain" description="CCDC81 HU" evidence="2">
    <location>
        <begin position="109"/>
        <end position="169"/>
    </location>
</feature>
<feature type="compositionally biased region" description="Polar residues" evidence="1">
    <location>
        <begin position="739"/>
        <end position="751"/>
    </location>
</feature>
<dbReference type="InterPro" id="IPR040673">
    <property type="entry name" value="CCDC81_HU_dom_2"/>
</dbReference>
<protein>
    <submittedName>
        <fullName evidence="4">EF-hand calcium-binding domain-containing protein 12-like</fullName>
    </submittedName>
</protein>
<sequence>MGHGLADFELDMSFPCFPDVITIWGGVSKQVRQLLMMTKPRAVTVTGLGTFHIKKWLSFENGQVFTFRRPVFSLSKTLGQIRNLKHRCVCVPDDMKIVVLSYENMRLNVPYSKEIVQSCLEETLQYFYRILTNREDTDFTLKDFGTLAIRGQRVKMTFSEGFLHSLNKSTYVVEKLIAKKLVRLDKETALFPSHFGRAHLFPQFEIKAVPRLARERLAEEEVLNAQASLLHTLKLAQRRLSPSTLSIAEAKEEAEEETKAKESPGRLFPVCPDTEGRQHKETPHKRLKLPLLTSEDHRHTGQEARSVLGVQVGGKLEASAASKEKEETREAKRVTFPKLLEQQDEGQRDEMWMGQQRQEEEDSLSSPEITCNTKDDLQKLEAWIQERKQLRSQLQSFGDVEKWLSHKPTFTKLEERVRKRITAAKVDQRARSKSVETDRPDCSPPPRSQTRKKGSLPLICAPYPEALIALHNLLHQQKLTMVDIFRKAGMEQRKIMRADFIKVIKETKVPISDKELEDVVIFLTSSKRRNYISSEDLIECQKQWQEMRKGQPKETSEDAQPRVRRNACKAATSPPSAGDKAVGMKPCSPTEPKEKLILLEVPPVNTEPGRRHLHWDEMEEIGKRSRESRRLEKIKDSPIEWKEKCRLVRSGDAPVDEHCLPSTIEGDMGALVDHYRRNAVVNYLNCSKQCKERNICLTDKALQRGLLHPGDKIIKEGEDVRKIRQPGGYYSTGHADATSPLSMSRSKSASGKQAKEENRRLEKNKNQKSSDNNFWPGHLLDKMRLYFPDKEPDRAHALFSYVHPTRPAYRGI</sequence>
<dbReference type="AlphaFoldDB" id="A0A6J3EAE1"/>
<evidence type="ECO:0000256" key="1">
    <source>
        <dbReference type="SAM" id="MobiDB-lite"/>
    </source>
</evidence>
<dbReference type="RefSeq" id="XP_032060149.1">
    <property type="nucleotide sequence ID" value="XM_032204258.1"/>
</dbReference>
<dbReference type="PANTHER" id="PTHR47225:SF1">
    <property type="entry name" value="EF-HAND CALCIUM-BINDING DOMAIN-CONTAINING PROTEIN 12"/>
    <property type="match status" value="1"/>
</dbReference>
<feature type="region of interest" description="Disordered" evidence="1">
    <location>
        <begin position="724"/>
        <end position="775"/>
    </location>
</feature>
<feature type="region of interest" description="Disordered" evidence="1">
    <location>
        <begin position="424"/>
        <end position="454"/>
    </location>
</feature>
<dbReference type="InParanoid" id="A0A6J3EAE1"/>
<proteinExistence type="predicted"/>
<feature type="region of interest" description="Disordered" evidence="1">
    <location>
        <begin position="251"/>
        <end position="284"/>
    </location>
</feature>
<dbReference type="KEGG" id="aful:116499506"/>
<dbReference type="InterPro" id="IPR042847">
    <property type="entry name" value="EFC12"/>
</dbReference>
<evidence type="ECO:0000313" key="4">
    <source>
        <dbReference type="RefSeq" id="XP_032060149.1"/>
    </source>
</evidence>
<gene>
    <name evidence="4" type="primary">LOC116499506</name>
</gene>
<evidence type="ECO:0000259" key="2">
    <source>
        <dbReference type="Pfam" id="PF18289"/>
    </source>
</evidence>
<keyword evidence="3" id="KW-1185">Reference proteome</keyword>
<feature type="region of interest" description="Disordered" evidence="1">
    <location>
        <begin position="341"/>
        <end position="370"/>
    </location>
</feature>
<feature type="compositionally biased region" description="Basic and acidic residues" evidence="1">
    <location>
        <begin position="426"/>
        <end position="441"/>
    </location>
</feature>
<feature type="compositionally biased region" description="Basic and acidic residues" evidence="1">
    <location>
        <begin position="545"/>
        <end position="561"/>
    </location>
</feature>
<name>A0A6J3EAE1_AYTFU</name>
<feature type="region of interest" description="Disordered" evidence="1">
    <location>
        <begin position="545"/>
        <end position="589"/>
    </location>
</feature>
<evidence type="ECO:0000313" key="3">
    <source>
        <dbReference type="Proteomes" id="UP000504639"/>
    </source>
</evidence>
<dbReference type="PANTHER" id="PTHR47225">
    <property type="entry name" value="EF-HAND CALCIUM-BINDING DOMAIN-CONTAINING PROTEIN 12"/>
    <property type="match status" value="1"/>
</dbReference>
<feature type="compositionally biased region" description="Basic and acidic residues" evidence="1">
    <location>
        <begin position="753"/>
        <end position="765"/>
    </location>
</feature>
<dbReference type="Pfam" id="PF18289">
    <property type="entry name" value="HU-CCDC81_euk_2"/>
    <property type="match status" value="1"/>
</dbReference>
<dbReference type="Proteomes" id="UP000504639">
    <property type="component" value="Chromosome 28"/>
</dbReference>
<dbReference type="GeneID" id="116499506"/>
<accession>A0A6J3EAE1</accession>
<reference evidence="4" key="1">
    <citation type="submission" date="2025-08" db="UniProtKB">
        <authorList>
            <consortium name="RefSeq"/>
        </authorList>
    </citation>
    <scope>IDENTIFICATION</scope>
    <source>
        <tissue evidence="4">Lung</tissue>
    </source>
</reference>
<organism evidence="3 4">
    <name type="scientific">Aythya fuligula</name>
    <name type="common">Tufted duck</name>
    <name type="synonym">Anas fuligula</name>
    <dbReference type="NCBI Taxonomy" id="219594"/>
    <lineage>
        <taxon>Eukaryota</taxon>
        <taxon>Metazoa</taxon>
        <taxon>Chordata</taxon>
        <taxon>Craniata</taxon>
        <taxon>Vertebrata</taxon>
        <taxon>Euteleostomi</taxon>
        <taxon>Archelosauria</taxon>
        <taxon>Archosauria</taxon>
        <taxon>Dinosauria</taxon>
        <taxon>Saurischia</taxon>
        <taxon>Theropoda</taxon>
        <taxon>Coelurosauria</taxon>
        <taxon>Aves</taxon>
        <taxon>Neognathae</taxon>
        <taxon>Galloanserae</taxon>
        <taxon>Anseriformes</taxon>
        <taxon>Anatidae</taxon>
        <taxon>Aythyinae</taxon>
        <taxon>Aythya</taxon>
    </lineage>
</organism>